<sequence length="86" mass="9895">MLTQLQGHLLPAWIEAATTADLPSVQRFARHLERDLDAVTLDSRSRGTRGSSRAMSTGIKMLRRERFGPADFELLRKRVLLYSLRW</sequence>
<evidence type="ECO:0000313" key="2">
    <source>
        <dbReference type="Proteomes" id="UP000011732"/>
    </source>
</evidence>
<accession>M3DFZ0</accession>
<keyword evidence="2" id="KW-1185">Reference proteome</keyword>
<protein>
    <submittedName>
        <fullName evidence="1">Putative IS6 family transposase</fullName>
    </submittedName>
</protein>
<dbReference type="AlphaFoldDB" id="M3DFZ0"/>
<evidence type="ECO:0000313" key="1">
    <source>
        <dbReference type="EMBL" id="EMF28880.1"/>
    </source>
</evidence>
<dbReference type="Proteomes" id="UP000011732">
    <property type="component" value="Unassembled WGS sequence"/>
</dbReference>
<proteinExistence type="predicted"/>
<reference evidence="1 2" key="1">
    <citation type="journal article" date="2013" name="Genome Announc.">
        <title>Draft Genome Sequence of Streptomyces gancidicus Strain BKS 13-15.</title>
        <authorList>
            <person name="Kumar S."/>
            <person name="Kaur N."/>
            <person name="Singh N.K."/>
            <person name="Raghava G.P."/>
            <person name="Mayilraj S."/>
        </authorList>
    </citation>
    <scope>NUCLEOTIDE SEQUENCE [LARGE SCALE GENOMIC DNA]</scope>
    <source>
        <strain evidence="1 2">BKS 13-15</strain>
    </source>
</reference>
<organism evidence="1 2">
    <name type="scientific">Streptomyces gancidicus BKS 13-15</name>
    <dbReference type="NCBI Taxonomy" id="1284664"/>
    <lineage>
        <taxon>Bacteria</taxon>
        <taxon>Bacillati</taxon>
        <taxon>Actinomycetota</taxon>
        <taxon>Actinomycetes</taxon>
        <taxon>Kitasatosporales</taxon>
        <taxon>Streptomycetaceae</taxon>
        <taxon>Streptomyces</taxon>
        <taxon>Streptomyces pseudogriseolus group</taxon>
    </lineage>
</organism>
<name>M3DFZ0_STREZ</name>
<gene>
    <name evidence="1" type="ORF">H114_11176</name>
</gene>
<comment type="caution">
    <text evidence="1">The sequence shown here is derived from an EMBL/GenBank/DDBJ whole genome shotgun (WGS) entry which is preliminary data.</text>
</comment>
<dbReference type="EMBL" id="AOHP01000053">
    <property type="protein sequence ID" value="EMF28880.1"/>
    <property type="molecule type" value="Genomic_DNA"/>
</dbReference>